<dbReference type="EMBL" id="VMQU01000092">
    <property type="protein sequence ID" value="TVS85802.1"/>
    <property type="molecule type" value="Genomic_DNA"/>
</dbReference>
<organism evidence="1 2">
    <name type="scientific">Mycobacterium helveticum</name>
    <dbReference type="NCBI Taxonomy" id="2592811"/>
    <lineage>
        <taxon>Bacteria</taxon>
        <taxon>Bacillati</taxon>
        <taxon>Actinomycetota</taxon>
        <taxon>Actinomycetes</taxon>
        <taxon>Mycobacteriales</taxon>
        <taxon>Mycobacteriaceae</taxon>
        <taxon>Mycobacterium</taxon>
    </lineage>
</organism>
<gene>
    <name evidence="1" type="ORF">FPZ47_19265</name>
</gene>
<accession>A0A557XJ86</accession>
<dbReference type="Proteomes" id="UP000320513">
    <property type="component" value="Unassembled WGS sequence"/>
</dbReference>
<evidence type="ECO:0000313" key="1">
    <source>
        <dbReference type="EMBL" id="TVS85802.1"/>
    </source>
</evidence>
<name>A0A557XJ86_9MYCO</name>
<dbReference type="AlphaFoldDB" id="A0A557XJ86"/>
<dbReference type="RefSeq" id="WP_144953828.1">
    <property type="nucleotide sequence ID" value="NZ_VMQU01000092.1"/>
</dbReference>
<comment type="caution">
    <text evidence="1">The sequence shown here is derived from an EMBL/GenBank/DDBJ whole genome shotgun (WGS) entry which is preliminary data.</text>
</comment>
<keyword evidence="2" id="KW-1185">Reference proteome</keyword>
<dbReference type="OrthoDB" id="9793115at2"/>
<evidence type="ECO:0000313" key="2">
    <source>
        <dbReference type="Proteomes" id="UP000320513"/>
    </source>
</evidence>
<proteinExistence type="predicted"/>
<sequence>MSFVVVAPDMLEAARIGSAVSASSLAAAIPTTGMAARPSRTRSRARARVVFGQGFNNALQTMYATAMADPVHAANGRITDAASSSEFAIEVGALMTVNDPVLMLTPPLADTGMVVMQGDPRRGWTLVSWDGVPVPPASRPGSGMSAFILRRLAWSPMPACHRRSPT</sequence>
<protein>
    <submittedName>
        <fullName evidence="1">Uncharacterized protein</fullName>
    </submittedName>
</protein>
<reference evidence="1 2" key="1">
    <citation type="submission" date="2019-07" db="EMBL/GenBank/DDBJ databases">
        <title>New Mycobacterium species.</title>
        <authorList>
            <person name="Tortoli E."/>
            <person name="Ghielmetti G."/>
            <person name="Friedel U."/>
            <person name="Trovato A."/>
        </authorList>
    </citation>
    <scope>NUCLEOTIDE SEQUENCE [LARGE SCALE GENOMIC DNA]</scope>
    <source>
        <strain evidence="1 2">16-83</strain>
    </source>
</reference>